<comment type="similarity">
    <text evidence="1">Belongs to the PRORSD1 family.</text>
</comment>
<feature type="domain" description="YbaK/aminoacyl-tRNA synthetase-associated" evidence="2">
    <location>
        <begin position="43"/>
        <end position="148"/>
    </location>
</feature>
<dbReference type="PANTHER" id="PTHR31423">
    <property type="entry name" value="YBAK DOMAIN-CONTAINING PROTEIN"/>
    <property type="match status" value="1"/>
</dbReference>
<dbReference type="GO" id="GO:0002161">
    <property type="term" value="F:aminoacyl-tRNA deacylase activity"/>
    <property type="evidence" value="ECO:0007669"/>
    <property type="project" value="InterPro"/>
</dbReference>
<dbReference type="RefSeq" id="WP_125164220.1">
    <property type="nucleotide sequence ID" value="NZ_CP034234.1"/>
</dbReference>
<evidence type="ECO:0000313" key="4">
    <source>
        <dbReference type="Proteomes" id="UP000278804"/>
    </source>
</evidence>
<accession>A0A3Q8S7E4</accession>
<gene>
    <name evidence="3" type="ORF">EEI45_03900</name>
</gene>
<evidence type="ECO:0000259" key="2">
    <source>
        <dbReference type="Pfam" id="PF04073"/>
    </source>
</evidence>
<dbReference type="Proteomes" id="UP000278804">
    <property type="component" value="Chromosome"/>
</dbReference>
<reference evidence="3 4" key="1">
    <citation type="journal article" date="2020" name="Int. J. Syst. Evol. Microbiol.">
        <title>Description of Erysipelothrix piscisicarius sp. nov., an emergent fish pathogen, and assessment of virulence using a tiger barb (Puntigrus tetrazona) infection model.</title>
        <authorList>
            <person name="Pomaranski E.K."/>
            <person name="Griffin M.J."/>
            <person name="Camus A.C."/>
            <person name="Armwood A.R."/>
            <person name="Shelley J."/>
            <person name="Waldbieser G.C."/>
            <person name="LaFrentz B.R."/>
            <person name="Garcia J.C."/>
            <person name="Yanong R."/>
            <person name="Soto E."/>
        </authorList>
    </citation>
    <scope>NUCLEOTIDE SEQUENCE [LARGE SCALE GENOMIC DNA]</scope>
    <source>
        <strain evidence="3 4">15TAL0474</strain>
    </source>
</reference>
<sequence length="165" mass="19057">MNPQPYQEEIYHLLHELDITYREDHHKPIFSVESDDLDIPGPQVKYLLLQPKKTDEYYLVVAHDETHPDLKQLAQDLGTKRLSFPSNEAMKDLLGIEFGSLTLLSLIADTDHKVTPIFDTAIDRDDTIGLLANNNTITLTLQVRDVEKYLNHLGYTPRYLELKQK</sequence>
<dbReference type="EMBL" id="CP034234">
    <property type="protein sequence ID" value="AZK44021.1"/>
    <property type="molecule type" value="Genomic_DNA"/>
</dbReference>
<dbReference type="KEGG" id="eri:EEI45_03900"/>
<keyword evidence="4" id="KW-1185">Reference proteome</keyword>
<evidence type="ECO:0000256" key="1">
    <source>
        <dbReference type="ARBA" id="ARBA00010201"/>
    </source>
</evidence>
<dbReference type="Pfam" id="PF04073">
    <property type="entry name" value="tRNA_edit"/>
    <property type="match status" value="1"/>
</dbReference>
<dbReference type="SUPFAM" id="SSF55826">
    <property type="entry name" value="YbaK/ProRS associated domain"/>
    <property type="match status" value="1"/>
</dbReference>
<dbReference type="InterPro" id="IPR036754">
    <property type="entry name" value="YbaK/aa-tRNA-synt-asso_dom_sf"/>
</dbReference>
<protein>
    <submittedName>
        <fullName evidence="3">Aminoacyl-tRNA deacylase</fullName>
    </submittedName>
</protein>
<dbReference type="AlphaFoldDB" id="A0A3Q8S7E4"/>
<evidence type="ECO:0000313" key="3">
    <source>
        <dbReference type="EMBL" id="AZK44021.1"/>
    </source>
</evidence>
<name>A0A3Q8S7E4_9FIRM</name>
<proteinExistence type="inferred from homology"/>
<dbReference type="InterPro" id="IPR040285">
    <property type="entry name" value="ProX/PRXD1"/>
</dbReference>
<dbReference type="PANTHER" id="PTHR31423:SF3">
    <property type="entry name" value="PROLYL-TRNA SYNTHETASE ASSOCIATED DOMAIN-CONTAINING PROTEIN 1-RELATED"/>
    <property type="match status" value="1"/>
</dbReference>
<dbReference type="InterPro" id="IPR007214">
    <property type="entry name" value="YbaK/aa-tRNA-synth-assoc-dom"/>
</dbReference>
<dbReference type="Gene3D" id="3.90.960.10">
    <property type="entry name" value="YbaK/aminoacyl-tRNA synthetase-associated domain"/>
    <property type="match status" value="1"/>
</dbReference>
<organism evidence="3 4">
    <name type="scientific">Erysipelothrix piscisicarius</name>
    <dbReference type="NCBI Taxonomy" id="2485784"/>
    <lineage>
        <taxon>Bacteria</taxon>
        <taxon>Bacillati</taxon>
        <taxon>Bacillota</taxon>
        <taxon>Erysipelotrichia</taxon>
        <taxon>Erysipelotrichales</taxon>
        <taxon>Erysipelotrichaceae</taxon>
        <taxon>Erysipelothrix</taxon>
    </lineage>
</organism>